<dbReference type="EMBL" id="AECT01000018">
    <property type="protein sequence ID" value="EFU22276.1"/>
    <property type="molecule type" value="Genomic_DNA"/>
</dbReference>
<name>E6J177_STRAP</name>
<evidence type="ECO:0000313" key="2">
    <source>
        <dbReference type="Proteomes" id="UP000002973"/>
    </source>
</evidence>
<dbReference type="Proteomes" id="UP000002973">
    <property type="component" value="Unassembled WGS sequence"/>
</dbReference>
<reference evidence="1 2" key="1">
    <citation type="submission" date="2010-11" db="EMBL/GenBank/DDBJ databases">
        <authorList>
            <person name="Weinstock G."/>
            <person name="Sodergren E."/>
            <person name="Clifton S."/>
            <person name="Fulton L."/>
            <person name="Fulton B."/>
            <person name="Courtney L."/>
            <person name="Fronick C."/>
            <person name="Harrison M."/>
            <person name="Strong C."/>
            <person name="Farmer C."/>
            <person name="Delahaunty K."/>
            <person name="Markovic C."/>
            <person name="Hall O."/>
            <person name="Minx P."/>
            <person name="Tomlinson C."/>
            <person name="Mitreva M."/>
            <person name="Hou S."/>
            <person name="Chen J."/>
            <person name="Wollam A."/>
            <person name="Pepin K.H."/>
            <person name="Johnson M."/>
            <person name="Bhonagiri V."/>
            <person name="Zhang X."/>
            <person name="Suruliraj S."/>
            <person name="Warren W."/>
            <person name="Chinwalla A."/>
            <person name="Mardis E.R."/>
            <person name="Wilson R.K."/>
        </authorList>
    </citation>
    <scope>NUCLEOTIDE SEQUENCE [LARGE SCALE GENOMIC DNA]</scope>
    <source>
        <strain evidence="1 2">F0211</strain>
    </source>
</reference>
<gene>
    <name evidence="1" type="ORF">HMPREF0813_01002</name>
</gene>
<dbReference type="eggNOG" id="COG3464">
    <property type="taxonomic scope" value="Bacteria"/>
</dbReference>
<evidence type="ECO:0000313" key="1">
    <source>
        <dbReference type="EMBL" id="EFU22276.1"/>
    </source>
</evidence>
<feature type="non-terminal residue" evidence="1">
    <location>
        <position position="1"/>
    </location>
</feature>
<dbReference type="AlphaFoldDB" id="E6J177"/>
<comment type="caution">
    <text evidence="1">The sequence shown here is derived from an EMBL/GenBank/DDBJ whole genome shotgun (WGS) entry which is preliminary data.</text>
</comment>
<organism evidence="1 2">
    <name type="scientific">Streptococcus anginosus F0211</name>
    <dbReference type="NCBI Taxonomy" id="706437"/>
    <lineage>
        <taxon>Bacteria</taxon>
        <taxon>Bacillati</taxon>
        <taxon>Bacillota</taxon>
        <taxon>Bacilli</taxon>
        <taxon>Lactobacillales</taxon>
        <taxon>Streptococcaceae</taxon>
        <taxon>Streptococcus</taxon>
        <taxon>Streptococcus anginosus group</taxon>
    </lineage>
</organism>
<sequence>QTNHFFDLIEENLSAVHPIFQTVCRTFLKDRDKITNALELPYSNAKLEALTISSRSLSATLLDSGTLTTLRNAFSSL</sequence>
<proteinExistence type="predicted"/>
<protein>
    <submittedName>
        <fullName evidence="1">Uncharacterized protein</fullName>
    </submittedName>
</protein>
<accession>E6J177</accession>